<dbReference type="InterPro" id="IPR036396">
    <property type="entry name" value="Cyt_P450_sf"/>
</dbReference>
<keyword evidence="4" id="KW-1133">Transmembrane helix</keyword>
<keyword evidence="4" id="KW-0812">Transmembrane</keyword>
<dbReference type="EMBL" id="CALNXI010000178">
    <property type="protein sequence ID" value="CAH3021342.1"/>
    <property type="molecule type" value="Genomic_DNA"/>
</dbReference>
<dbReference type="InterPro" id="IPR050121">
    <property type="entry name" value="Cytochrome_P450_monoxygenase"/>
</dbReference>
<keyword evidence="4" id="KW-0472">Membrane</keyword>
<dbReference type="Pfam" id="PF00067">
    <property type="entry name" value="p450"/>
    <property type="match status" value="1"/>
</dbReference>
<keyword evidence="6" id="KW-1185">Reference proteome</keyword>
<evidence type="ECO:0000313" key="6">
    <source>
        <dbReference type="Proteomes" id="UP001159427"/>
    </source>
</evidence>
<keyword evidence="3" id="KW-0479">Metal-binding</keyword>
<evidence type="ECO:0008006" key="7">
    <source>
        <dbReference type="Google" id="ProtNLM"/>
    </source>
</evidence>
<protein>
    <recommendedName>
        <fullName evidence="7">Cytochrome P450 monooxygenase</fullName>
    </recommendedName>
</protein>
<evidence type="ECO:0000313" key="5">
    <source>
        <dbReference type="EMBL" id="CAH3021342.1"/>
    </source>
</evidence>
<dbReference type="PROSITE" id="PS00086">
    <property type="entry name" value="CYTOCHROME_P450"/>
    <property type="match status" value="1"/>
</dbReference>
<reference evidence="5 6" key="1">
    <citation type="submission" date="2022-05" db="EMBL/GenBank/DDBJ databases">
        <authorList>
            <consortium name="Genoscope - CEA"/>
            <person name="William W."/>
        </authorList>
    </citation>
    <scope>NUCLEOTIDE SEQUENCE [LARGE SCALE GENOMIC DNA]</scope>
</reference>
<keyword evidence="3" id="KW-0503">Monooxygenase</keyword>
<dbReference type="InterPro" id="IPR017972">
    <property type="entry name" value="Cyt_P450_CS"/>
</dbReference>
<evidence type="ECO:0000256" key="1">
    <source>
        <dbReference type="ARBA" id="ARBA00001971"/>
    </source>
</evidence>
<comment type="caution">
    <text evidence="5">The sequence shown here is derived from an EMBL/GenBank/DDBJ whole genome shotgun (WGS) entry which is preliminary data.</text>
</comment>
<feature type="transmembrane region" description="Helical" evidence="4">
    <location>
        <begin position="12"/>
        <end position="40"/>
    </location>
</feature>
<dbReference type="InterPro" id="IPR002401">
    <property type="entry name" value="Cyt_P450_E_grp-I"/>
</dbReference>
<keyword evidence="3" id="KW-0408">Iron</keyword>
<accession>A0ABN8LYV0</accession>
<evidence type="ECO:0000256" key="4">
    <source>
        <dbReference type="SAM" id="Phobius"/>
    </source>
</evidence>
<sequence>MAHDVSMSGSIATGFIVTTIMLLCPLFYKLLQLCLVYLRVPWKNTEGKRMSGELPRLPWGHFNQVNFFGRPLSKKHGPVYYIWHCFTPVVILADAKAIRTFYADHYSHQRERNFTCLGAVFKDILGNCLATSHGRDEVKRCRGPFEKHFSTDVVCDTLKIIGLECKTFLETLPVGKPVDLQEAGLANVTLRVLVHAVYGNQVLQRYFQRIVELSDLLQAAVDMFNVGETRLPFYSLLPTKANQKARSFNEAWNDFNRFLFKEYEEGRLNAGDGFFFGMMEQLKTRALEMDEKELFHSVDEILLLNIDVSFAATSFALADLAQYKDTQEKVQQEIDEVLRGGDPSSFPDLEKKLPYMEMVLKESARMHPALALSLPERTVKQVTDLGGFRIPKGTPVCVDTYSLNFSEQFWENPEKFYPERFSNGMKHVAGSFFRFGLGPRKCLGYRYALAITRLVVASVLQRFTLELAQPSGDLTRVKTKGMTFFTPYLSPTIIFHERK</sequence>
<dbReference type="PRINTS" id="PR00385">
    <property type="entry name" value="P450"/>
</dbReference>
<organism evidence="5 6">
    <name type="scientific">Porites evermanni</name>
    <dbReference type="NCBI Taxonomy" id="104178"/>
    <lineage>
        <taxon>Eukaryota</taxon>
        <taxon>Metazoa</taxon>
        <taxon>Cnidaria</taxon>
        <taxon>Anthozoa</taxon>
        <taxon>Hexacorallia</taxon>
        <taxon>Scleractinia</taxon>
        <taxon>Fungiina</taxon>
        <taxon>Poritidae</taxon>
        <taxon>Porites</taxon>
    </lineage>
</organism>
<dbReference type="PRINTS" id="PR00463">
    <property type="entry name" value="EP450I"/>
</dbReference>
<comment type="cofactor">
    <cofactor evidence="1">
        <name>heme</name>
        <dbReference type="ChEBI" id="CHEBI:30413"/>
    </cofactor>
</comment>
<dbReference type="PANTHER" id="PTHR24305">
    <property type="entry name" value="CYTOCHROME P450"/>
    <property type="match status" value="1"/>
</dbReference>
<keyword evidence="3" id="KW-0349">Heme</keyword>
<keyword evidence="3" id="KW-0560">Oxidoreductase</keyword>
<dbReference type="InterPro" id="IPR001128">
    <property type="entry name" value="Cyt_P450"/>
</dbReference>
<evidence type="ECO:0000256" key="2">
    <source>
        <dbReference type="ARBA" id="ARBA00010617"/>
    </source>
</evidence>
<proteinExistence type="inferred from homology"/>
<dbReference type="Proteomes" id="UP001159427">
    <property type="component" value="Unassembled WGS sequence"/>
</dbReference>
<gene>
    <name evidence="5" type="ORF">PEVE_00010869</name>
</gene>
<dbReference type="Gene3D" id="1.10.630.10">
    <property type="entry name" value="Cytochrome P450"/>
    <property type="match status" value="1"/>
</dbReference>
<comment type="similarity">
    <text evidence="2 3">Belongs to the cytochrome P450 family.</text>
</comment>
<evidence type="ECO:0000256" key="3">
    <source>
        <dbReference type="RuleBase" id="RU000461"/>
    </source>
</evidence>
<name>A0ABN8LYV0_9CNID</name>
<dbReference type="PANTHER" id="PTHR24305:SF166">
    <property type="entry name" value="CYTOCHROME P450 12A4, MITOCHONDRIAL-RELATED"/>
    <property type="match status" value="1"/>
</dbReference>
<dbReference type="SUPFAM" id="SSF48264">
    <property type="entry name" value="Cytochrome P450"/>
    <property type="match status" value="1"/>
</dbReference>